<dbReference type="CDD" id="cd18880">
    <property type="entry name" value="NUDIX_ADPRase"/>
    <property type="match status" value="1"/>
</dbReference>
<name>A0A1C7DP03_9BACL</name>
<protein>
    <submittedName>
        <fullName evidence="4">NUDIX hydrolase</fullName>
    </submittedName>
</protein>
<dbReference type="SUPFAM" id="SSF55811">
    <property type="entry name" value="Nudix"/>
    <property type="match status" value="1"/>
</dbReference>
<dbReference type="PANTHER" id="PTHR43046">
    <property type="entry name" value="GDP-MANNOSE MANNOSYL HYDROLASE"/>
    <property type="match status" value="1"/>
</dbReference>
<evidence type="ECO:0000256" key="2">
    <source>
        <dbReference type="ARBA" id="ARBA00022801"/>
    </source>
</evidence>
<keyword evidence="5" id="KW-1185">Reference proteome</keyword>
<dbReference type="InterPro" id="IPR015797">
    <property type="entry name" value="NUDIX_hydrolase-like_dom_sf"/>
</dbReference>
<keyword evidence="2 4" id="KW-0378">Hydrolase</keyword>
<dbReference type="InterPro" id="IPR000086">
    <property type="entry name" value="NUDIX_hydrolase_dom"/>
</dbReference>
<dbReference type="OrthoDB" id="65827at2"/>
<evidence type="ECO:0000313" key="5">
    <source>
        <dbReference type="Proteomes" id="UP000092687"/>
    </source>
</evidence>
<dbReference type="KEGG" id="phc:BBI08_04255"/>
<accession>A0A1C7DP03</accession>
<dbReference type="AlphaFoldDB" id="A0A1C7DP03"/>
<evidence type="ECO:0000256" key="1">
    <source>
        <dbReference type="ARBA" id="ARBA00001946"/>
    </source>
</evidence>
<sequence>MHIRNSAKAVIQKEGHVLLTKNKDAEGIFYLFPGGGQEHGEVLVQTIKRECLEEIGFQVTVGELLHIREYIGKNHEHAHDRDVHQIEFYFVCTIDAQPVEVPVPSNPDSHQIGTEWVAIQNLQEYRIYPKEIRLPVQQFADNKKNAAYLGDIN</sequence>
<dbReference type="GO" id="GO:0016787">
    <property type="term" value="F:hydrolase activity"/>
    <property type="evidence" value="ECO:0007669"/>
    <property type="project" value="UniProtKB-KW"/>
</dbReference>
<dbReference type="PROSITE" id="PS51462">
    <property type="entry name" value="NUDIX"/>
    <property type="match status" value="1"/>
</dbReference>
<proteinExistence type="predicted"/>
<organism evidence="4 5">
    <name type="scientific">Planococcus halocryophilus</name>
    <dbReference type="NCBI Taxonomy" id="1215089"/>
    <lineage>
        <taxon>Bacteria</taxon>
        <taxon>Bacillati</taxon>
        <taxon>Bacillota</taxon>
        <taxon>Bacilli</taxon>
        <taxon>Bacillales</taxon>
        <taxon>Caryophanaceae</taxon>
        <taxon>Planococcus</taxon>
    </lineage>
</organism>
<dbReference type="Pfam" id="PF00293">
    <property type="entry name" value="NUDIX"/>
    <property type="match status" value="1"/>
</dbReference>
<evidence type="ECO:0000259" key="3">
    <source>
        <dbReference type="PROSITE" id="PS51462"/>
    </source>
</evidence>
<dbReference type="STRING" id="1215089.BBI08_04255"/>
<feature type="domain" description="Nudix hydrolase" evidence="3">
    <location>
        <begin position="1"/>
        <end position="141"/>
    </location>
</feature>
<reference evidence="4" key="1">
    <citation type="submission" date="2016-10" db="EMBL/GenBank/DDBJ databases">
        <authorList>
            <person name="de Groot N.N."/>
        </authorList>
    </citation>
    <scope>NUCLEOTIDE SEQUENCE</scope>
    <source>
        <strain evidence="4">DSM 24743</strain>
    </source>
</reference>
<dbReference type="EMBL" id="CP016537">
    <property type="protein sequence ID" value="ANU13098.1"/>
    <property type="molecule type" value="Genomic_DNA"/>
</dbReference>
<gene>
    <name evidence="4" type="ORF">BBI08_04255</name>
</gene>
<dbReference type="Gene3D" id="3.90.79.10">
    <property type="entry name" value="Nucleoside Triphosphate Pyrophosphohydrolase"/>
    <property type="match status" value="1"/>
</dbReference>
<comment type="cofactor">
    <cofactor evidence="1">
        <name>Mg(2+)</name>
        <dbReference type="ChEBI" id="CHEBI:18420"/>
    </cofactor>
</comment>
<dbReference type="Proteomes" id="UP000092687">
    <property type="component" value="Chromosome"/>
</dbReference>
<evidence type="ECO:0000313" key="4">
    <source>
        <dbReference type="EMBL" id="ANU13098.1"/>
    </source>
</evidence>
<dbReference type="PANTHER" id="PTHR43046:SF14">
    <property type="entry name" value="MUTT_NUDIX FAMILY PROTEIN"/>
    <property type="match status" value="1"/>
</dbReference>
<dbReference type="RefSeq" id="WP_065527979.1">
    <property type="nucleotide sequence ID" value="NZ_CP016537.2"/>
</dbReference>